<feature type="domain" description="AB hydrolase-1" evidence="1">
    <location>
        <begin position="63"/>
        <end position="165"/>
    </location>
</feature>
<dbReference type="RefSeq" id="WP_289402441.1">
    <property type="nucleotide sequence ID" value="NZ_JAQIBC010000009.1"/>
</dbReference>
<accession>A0ABT7QUC6</accession>
<name>A0ABT7QUC6_9BACT</name>
<protein>
    <submittedName>
        <fullName evidence="2">Alpha/beta hydrolase</fullName>
    </submittedName>
</protein>
<proteinExistence type="predicted"/>
<dbReference type="InterPro" id="IPR000073">
    <property type="entry name" value="AB_hydrolase_1"/>
</dbReference>
<reference evidence="2" key="1">
    <citation type="submission" date="2023-01" db="EMBL/GenBank/DDBJ databases">
        <title>Sulfurovum sp. XTW-4 genome assembly.</title>
        <authorList>
            <person name="Wang J."/>
        </authorList>
    </citation>
    <scope>NUCLEOTIDE SEQUENCE</scope>
    <source>
        <strain evidence="2">XTW-4</strain>
    </source>
</reference>
<dbReference type="Proteomes" id="UP001169066">
    <property type="component" value="Unassembled WGS sequence"/>
</dbReference>
<dbReference type="PANTHER" id="PTHR43798:SF5">
    <property type="entry name" value="MONOACYLGLYCEROL LIPASE ABHD6"/>
    <property type="match status" value="1"/>
</dbReference>
<keyword evidence="2" id="KW-0378">Hydrolase</keyword>
<evidence type="ECO:0000313" key="2">
    <source>
        <dbReference type="EMBL" id="MDM5264539.1"/>
    </source>
</evidence>
<sequence>MSIQKIILILLIAVLSLTTDSATKLYSIVMHYERYTAELEKKCITLDFGKIVYLENSVKSDKTLLFVHGFGGNKDTWNRLIEAMDEKYHVIVIDLPGHGESISEKTLGYTMSEQAKRVYAFIEAKHLKGFYLFGHSMGGSIALHYTINHPETLKALILIDTMGMVKTKSDGVKLVERSDKNPLYDVCTEERLETLLRYSLYKPPYIPDIIKEAMLKEKCERRDLEKILYEDMYKDVCCFNELAKKIDIPTLILWGDKDRMTHIDNATLFHETIKNSKLVILQEIGHVPILEDPERTADEVEKFIKQVHHP</sequence>
<organism evidence="2 3">
    <name type="scientific">Sulfurovum xiamenensis</name>
    <dbReference type="NCBI Taxonomy" id="3019066"/>
    <lineage>
        <taxon>Bacteria</taxon>
        <taxon>Pseudomonadati</taxon>
        <taxon>Campylobacterota</taxon>
        <taxon>Epsilonproteobacteria</taxon>
        <taxon>Campylobacterales</taxon>
        <taxon>Sulfurovaceae</taxon>
        <taxon>Sulfurovum</taxon>
    </lineage>
</organism>
<dbReference type="InterPro" id="IPR029058">
    <property type="entry name" value="AB_hydrolase_fold"/>
</dbReference>
<dbReference type="PANTHER" id="PTHR43798">
    <property type="entry name" value="MONOACYLGLYCEROL LIPASE"/>
    <property type="match status" value="1"/>
</dbReference>
<comment type="caution">
    <text evidence="2">The sequence shown here is derived from an EMBL/GenBank/DDBJ whole genome shotgun (WGS) entry which is preliminary data.</text>
</comment>
<gene>
    <name evidence="2" type="ORF">PF327_10075</name>
</gene>
<dbReference type="EMBL" id="JAQIBC010000009">
    <property type="protein sequence ID" value="MDM5264539.1"/>
    <property type="molecule type" value="Genomic_DNA"/>
</dbReference>
<dbReference type="SUPFAM" id="SSF53474">
    <property type="entry name" value="alpha/beta-Hydrolases"/>
    <property type="match status" value="1"/>
</dbReference>
<dbReference type="PRINTS" id="PR00111">
    <property type="entry name" value="ABHYDROLASE"/>
</dbReference>
<dbReference type="GO" id="GO:0016787">
    <property type="term" value="F:hydrolase activity"/>
    <property type="evidence" value="ECO:0007669"/>
    <property type="project" value="UniProtKB-KW"/>
</dbReference>
<evidence type="ECO:0000259" key="1">
    <source>
        <dbReference type="Pfam" id="PF00561"/>
    </source>
</evidence>
<dbReference type="Gene3D" id="3.40.50.1820">
    <property type="entry name" value="alpha/beta hydrolase"/>
    <property type="match status" value="1"/>
</dbReference>
<dbReference type="Pfam" id="PF00561">
    <property type="entry name" value="Abhydrolase_1"/>
    <property type="match status" value="1"/>
</dbReference>
<dbReference type="InterPro" id="IPR050266">
    <property type="entry name" value="AB_hydrolase_sf"/>
</dbReference>
<evidence type="ECO:0000313" key="3">
    <source>
        <dbReference type="Proteomes" id="UP001169066"/>
    </source>
</evidence>
<keyword evidence="3" id="KW-1185">Reference proteome</keyword>